<keyword evidence="2" id="KW-1185">Reference proteome</keyword>
<evidence type="ECO:0000313" key="2">
    <source>
        <dbReference type="Proteomes" id="UP001164746"/>
    </source>
</evidence>
<proteinExistence type="predicted"/>
<evidence type="ECO:0000313" key="1">
    <source>
        <dbReference type="EMBL" id="WAR15861.1"/>
    </source>
</evidence>
<dbReference type="EMBL" id="CP111021">
    <property type="protein sequence ID" value="WAR15861.1"/>
    <property type="molecule type" value="Genomic_DNA"/>
</dbReference>
<dbReference type="Proteomes" id="UP001164746">
    <property type="component" value="Chromosome 10"/>
</dbReference>
<name>A0ABY7F4Y3_MYAAR</name>
<protein>
    <submittedName>
        <fullName evidence="1">Uncharacterized protein</fullName>
    </submittedName>
</protein>
<accession>A0ABY7F4Y3</accession>
<gene>
    <name evidence="1" type="ORF">MAR_030455</name>
</gene>
<reference evidence="1" key="1">
    <citation type="submission" date="2022-11" db="EMBL/GenBank/DDBJ databases">
        <title>Centuries of genome instability and evolution in soft-shell clam transmissible cancer (bioRxiv).</title>
        <authorList>
            <person name="Hart S.F.M."/>
            <person name="Yonemitsu M.A."/>
            <person name="Giersch R.M."/>
            <person name="Beal B.F."/>
            <person name="Arriagada G."/>
            <person name="Davis B.W."/>
            <person name="Ostrander E.A."/>
            <person name="Goff S.P."/>
            <person name="Metzger M.J."/>
        </authorList>
    </citation>
    <scope>NUCLEOTIDE SEQUENCE</scope>
    <source>
        <strain evidence="1">MELC-2E11</strain>
        <tissue evidence="1">Siphon/mantle</tissue>
    </source>
</reference>
<sequence length="82" mass="9148">MYTLEQRQLGAYVVLKEPGYTLTQRKVGVYVGSKAVESLKIIPDEYFTPYYEVNFDGSGGRGFGDDYPKKKGVAFGLKSTKP</sequence>
<organism evidence="1 2">
    <name type="scientific">Mya arenaria</name>
    <name type="common">Soft-shell clam</name>
    <dbReference type="NCBI Taxonomy" id="6604"/>
    <lineage>
        <taxon>Eukaryota</taxon>
        <taxon>Metazoa</taxon>
        <taxon>Spiralia</taxon>
        <taxon>Lophotrochozoa</taxon>
        <taxon>Mollusca</taxon>
        <taxon>Bivalvia</taxon>
        <taxon>Autobranchia</taxon>
        <taxon>Heteroconchia</taxon>
        <taxon>Euheterodonta</taxon>
        <taxon>Imparidentia</taxon>
        <taxon>Neoheterodontei</taxon>
        <taxon>Myida</taxon>
        <taxon>Myoidea</taxon>
        <taxon>Myidae</taxon>
        <taxon>Mya</taxon>
    </lineage>
</organism>